<evidence type="ECO:0000313" key="2">
    <source>
        <dbReference type="EMBL" id="QBR92540.1"/>
    </source>
</evidence>
<dbReference type="GO" id="GO:0006020">
    <property type="term" value="P:inositol metabolic process"/>
    <property type="evidence" value="ECO:0007669"/>
    <property type="project" value="TreeGrafter"/>
</dbReference>
<comment type="cofactor">
    <cofactor evidence="1">
        <name>Mg(2+)</name>
        <dbReference type="ChEBI" id="CHEBI:18420"/>
    </cofactor>
</comment>
<sequence>MTTTDVDVAIAAARAGAAEAAAGYRTPVERHGKDGIDFATEADLASERAVRAVLRDHRPDDAVVGEEYGAEGAGDRTWLVDPICGTLNFAAGIPLLAVNVALREGEHVRVAAVADPVAGDVLVTDGERAWAESDPATALSAGTDNRLVEVDLTSLRTRRLLELPAFAERYAPRGAATSLAVAWVAAGRFAAYVADGDVSQSVHYAAGLALCRSTGCVVTDLEGGPVSSGQGLLVAATGDAHADLLALLARA</sequence>
<dbReference type="GO" id="GO:0046872">
    <property type="term" value="F:metal ion binding"/>
    <property type="evidence" value="ECO:0007669"/>
    <property type="project" value="UniProtKB-KW"/>
</dbReference>
<keyword evidence="1" id="KW-0479">Metal-binding</keyword>
<dbReference type="Pfam" id="PF00459">
    <property type="entry name" value="Inositol_P"/>
    <property type="match status" value="1"/>
</dbReference>
<dbReference type="PANTHER" id="PTHR20854">
    <property type="entry name" value="INOSITOL MONOPHOSPHATASE"/>
    <property type="match status" value="1"/>
</dbReference>
<feature type="binding site" evidence="1">
    <location>
        <position position="66"/>
    </location>
    <ligand>
        <name>Mg(2+)</name>
        <dbReference type="ChEBI" id="CHEBI:18420"/>
        <label>1</label>
        <note>catalytic</note>
    </ligand>
</feature>
<feature type="binding site" evidence="1">
    <location>
        <position position="83"/>
    </location>
    <ligand>
        <name>Mg(2+)</name>
        <dbReference type="ChEBI" id="CHEBI:18420"/>
        <label>1</label>
        <note>catalytic</note>
    </ligand>
</feature>
<evidence type="ECO:0000256" key="1">
    <source>
        <dbReference type="PIRSR" id="PIRSR600760-2"/>
    </source>
</evidence>
<gene>
    <name evidence="2" type="ORF">EXE57_09815</name>
</gene>
<proteinExistence type="predicted"/>
<name>A0A4P7GKF9_9ACTN</name>
<dbReference type="PRINTS" id="PR00377">
    <property type="entry name" value="IMPHPHTASES"/>
</dbReference>
<evidence type="ECO:0000313" key="3">
    <source>
        <dbReference type="Proteomes" id="UP000294894"/>
    </source>
</evidence>
<dbReference type="CDD" id="cd01637">
    <property type="entry name" value="IMPase_like"/>
    <property type="match status" value="1"/>
</dbReference>
<accession>A0A4P7GKF9</accession>
<dbReference type="Proteomes" id="UP000294894">
    <property type="component" value="Chromosome"/>
</dbReference>
<feature type="binding site" evidence="1">
    <location>
        <position position="81"/>
    </location>
    <ligand>
        <name>Mg(2+)</name>
        <dbReference type="ChEBI" id="CHEBI:18420"/>
        <label>1</label>
        <note>catalytic</note>
    </ligand>
</feature>
<dbReference type="Gene3D" id="3.30.540.10">
    <property type="entry name" value="Fructose-1,6-Bisphosphatase, subunit A, domain 1"/>
    <property type="match status" value="1"/>
</dbReference>
<reference evidence="2 3" key="1">
    <citation type="submission" date="2019-03" db="EMBL/GenBank/DDBJ databases">
        <title>Three New Species of Nocardioides, Nocardioides euryhalodurans sp. nov., Nocardioides seonyuensis sp. nov. and Nocardioides eburneoflavus sp. nov., Iolated from Soil.</title>
        <authorList>
            <person name="Roh S.G."/>
            <person name="Lee C."/>
            <person name="Kim M.-K."/>
            <person name="Kim S.B."/>
        </authorList>
    </citation>
    <scope>NUCLEOTIDE SEQUENCE [LARGE SCALE GENOMIC DNA]</scope>
    <source>
        <strain evidence="2 3">MMS17-SY117</strain>
    </source>
</reference>
<keyword evidence="1" id="KW-0460">Magnesium</keyword>
<dbReference type="KEGG" id="noy:EXE57_09815"/>
<dbReference type="PANTHER" id="PTHR20854:SF4">
    <property type="entry name" value="INOSITOL-1-MONOPHOSPHATASE-RELATED"/>
    <property type="match status" value="1"/>
</dbReference>
<dbReference type="RefSeq" id="WP_135077002.1">
    <property type="nucleotide sequence ID" value="NZ_CP038267.1"/>
</dbReference>
<keyword evidence="3" id="KW-1185">Reference proteome</keyword>
<dbReference type="SUPFAM" id="SSF56655">
    <property type="entry name" value="Carbohydrate phosphatase"/>
    <property type="match status" value="1"/>
</dbReference>
<dbReference type="OrthoDB" id="9772456at2"/>
<dbReference type="AlphaFoldDB" id="A0A4P7GKF9"/>
<dbReference type="GO" id="GO:0008934">
    <property type="term" value="F:inositol monophosphate 1-phosphatase activity"/>
    <property type="evidence" value="ECO:0007669"/>
    <property type="project" value="TreeGrafter"/>
</dbReference>
<protein>
    <submittedName>
        <fullName evidence="2">Inositol monophosphatase family protein</fullName>
    </submittedName>
</protein>
<dbReference type="Gene3D" id="3.40.190.80">
    <property type="match status" value="1"/>
</dbReference>
<dbReference type="InterPro" id="IPR000760">
    <property type="entry name" value="Inositol_monophosphatase-like"/>
</dbReference>
<organism evidence="2 3">
    <name type="scientific">Nocardioides euryhalodurans</name>
    <dbReference type="NCBI Taxonomy" id="2518370"/>
    <lineage>
        <taxon>Bacteria</taxon>
        <taxon>Bacillati</taxon>
        <taxon>Actinomycetota</taxon>
        <taxon>Actinomycetes</taxon>
        <taxon>Propionibacteriales</taxon>
        <taxon>Nocardioidaceae</taxon>
        <taxon>Nocardioides</taxon>
    </lineage>
</organism>
<dbReference type="GO" id="GO:0007165">
    <property type="term" value="P:signal transduction"/>
    <property type="evidence" value="ECO:0007669"/>
    <property type="project" value="TreeGrafter"/>
</dbReference>
<dbReference type="EMBL" id="CP038267">
    <property type="protein sequence ID" value="QBR92540.1"/>
    <property type="molecule type" value="Genomic_DNA"/>
</dbReference>